<evidence type="ECO:0000313" key="2">
    <source>
        <dbReference type="Proteomes" id="UP000263012"/>
    </source>
</evidence>
<dbReference type="EMBL" id="CP025066">
    <property type="protein sequence ID" value="AUX10561.1"/>
    <property type="molecule type" value="Genomic_DNA"/>
</dbReference>
<reference evidence="2" key="1">
    <citation type="submission" date="2017-11" db="EMBL/GenBank/DDBJ databases">
        <title>Phenotypic and genomic properties of facultatively anaerobic sulfur-reducing natronoarchaea from hypersaline soda lakes.</title>
        <authorList>
            <person name="Sorokin D.Y."/>
            <person name="Kublanov I.V."/>
            <person name="Roman P."/>
            <person name="Sinninghe Damste J.S."/>
            <person name="Golyshin P.N."/>
            <person name="Rojo D."/>
            <person name="Ciordia S."/>
            <person name="Mena M.D.C."/>
            <person name="Ferrer M."/>
            <person name="Messina E."/>
            <person name="Smedile F."/>
            <person name="La Spada G."/>
            <person name="La Cono V."/>
            <person name="Yakimov M.M."/>
        </authorList>
    </citation>
    <scope>NUCLEOTIDE SEQUENCE [LARGE SCALE GENOMIC DNA]</scope>
    <source>
        <strain evidence="2">AArc-Sl</strain>
    </source>
</reference>
<organism evidence="1 2">
    <name type="scientific">Halalkaliarchaeum desulfuricum</name>
    <dbReference type="NCBI Taxonomy" id="2055893"/>
    <lineage>
        <taxon>Archaea</taxon>
        <taxon>Methanobacteriati</taxon>
        <taxon>Methanobacteriota</taxon>
        <taxon>Stenosarchaea group</taxon>
        <taxon>Halobacteria</taxon>
        <taxon>Halobacteriales</taxon>
        <taxon>Haloferacaceae</taxon>
        <taxon>Halalkaliarchaeum</taxon>
    </lineage>
</organism>
<dbReference type="AlphaFoldDB" id="A0A343TN89"/>
<sequence length="59" mass="6253">MFSIPDPDEYLSASDVKGVAEEVITPLPLPGVGGSPLNPGDIWLVVILACVNETSIWET</sequence>
<accession>A0A343TN89</accession>
<keyword evidence="2" id="KW-1185">Reference proteome</keyword>
<evidence type="ECO:0000313" key="1">
    <source>
        <dbReference type="EMBL" id="AUX10561.1"/>
    </source>
</evidence>
<gene>
    <name evidence="1" type="ORF">AArcSl_2950</name>
</gene>
<protein>
    <submittedName>
        <fullName evidence="1">ISH3 family transposase</fullName>
    </submittedName>
</protein>
<dbReference type="Proteomes" id="UP000263012">
    <property type="component" value="Chromosome"/>
</dbReference>
<proteinExistence type="predicted"/>
<name>A0A343TN89_9EURY</name>
<dbReference type="KEGG" id="hdf:AArcSl_2950"/>